<dbReference type="InterPro" id="IPR038732">
    <property type="entry name" value="HpyO/CreE_NAD-binding"/>
</dbReference>
<dbReference type="Pfam" id="PF13454">
    <property type="entry name" value="NAD_binding_9"/>
    <property type="match status" value="1"/>
</dbReference>
<protein>
    <recommendedName>
        <fullName evidence="1">FAD-dependent urate hydroxylase HpyO/Asp monooxygenase CreE-like FAD/NAD(P)-binding domain-containing protein</fullName>
    </recommendedName>
</protein>
<name>A0ABQ2VG22_9PSEU</name>
<dbReference type="SUPFAM" id="SSF51905">
    <property type="entry name" value="FAD/NAD(P)-binding domain"/>
    <property type="match status" value="1"/>
</dbReference>
<dbReference type="Proteomes" id="UP000649573">
    <property type="component" value="Unassembled WGS sequence"/>
</dbReference>
<evidence type="ECO:0000313" key="3">
    <source>
        <dbReference type="Proteomes" id="UP000649573"/>
    </source>
</evidence>
<accession>A0ABQ2VG22</accession>
<dbReference type="PANTHER" id="PTHR40254">
    <property type="entry name" value="BLR0577 PROTEIN"/>
    <property type="match status" value="1"/>
</dbReference>
<feature type="domain" description="FAD-dependent urate hydroxylase HpyO/Asp monooxygenase CreE-like FAD/NAD(P)-binding" evidence="1">
    <location>
        <begin position="13"/>
        <end position="187"/>
    </location>
</feature>
<evidence type="ECO:0000313" key="2">
    <source>
        <dbReference type="EMBL" id="GGU85219.1"/>
    </source>
</evidence>
<gene>
    <name evidence="2" type="ORF">GCM10010178_89240</name>
</gene>
<proteinExistence type="predicted"/>
<evidence type="ECO:0000259" key="1">
    <source>
        <dbReference type="Pfam" id="PF13454"/>
    </source>
</evidence>
<reference evidence="3" key="1">
    <citation type="journal article" date="2019" name="Int. J. Syst. Evol. Microbiol.">
        <title>The Global Catalogue of Microorganisms (GCM) 10K type strain sequencing project: providing services to taxonomists for standard genome sequencing and annotation.</title>
        <authorList>
            <consortium name="The Broad Institute Genomics Platform"/>
            <consortium name="The Broad Institute Genome Sequencing Center for Infectious Disease"/>
            <person name="Wu L."/>
            <person name="Ma J."/>
        </authorList>
    </citation>
    <scope>NUCLEOTIDE SEQUENCE [LARGE SCALE GENOMIC DNA]</scope>
    <source>
        <strain evidence="3">JCM 3296</strain>
    </source>
</reference>
<dbReference type="PANTHER" id="PTHR40254:SF1">
    <property type="entry name" value="BLR0577 PROTEIN"/>
    <property type="match status" value="1"/>
</dbReference>
<dbReference type="InterPro" id="IPR052189">
    <property type="entry name" value="L-asp_N-monooxygenase_NS-form"/>
</dbReference>
<keyword evidence="3" id="KW-1185">Reference proteome</keyword>
<dbReference type="EMBL" id="BMRE01000094">
    <property type="protein sequence ID" value="GGU85219.1"/>
    <property type="molecule type" value="Genomic_DNA"/>
</dbReference>
<dbReference type="RefSeq" id="WP_268247693.1">
    <property type="nucleotide sequence ID" value="NZ_BMRE01000094.1"/>
</dbReference>
<organism evidence="2 3">
    <name type="scientific">Lentzea flava</name>
    <dbReference type="NCBI Taxonomy" id="103732"/>
    <lineage>
        <taxon>Bacteria</taxon>
        <taxon>Bacillati</taxon>
        <taxon>Actinomycetota</taxon>
        <taxon>Actinomycetes</taxon>
        <taxon>Pseudonocardiales</taxon>
        <taxon>Pseudonocardiaceae</taxon>
        <taxon>Lentzea</taxon>
    </lineage>
</organism>
<dbReference type="InterPro" id="IPR036188">
    <property type="entry name" value="FAD/NAD-bd_sf"/>
</dbReference>
<comment type="caution">
    <text evidence="2">The sequence shown here is derived from an EMBL/GenBank/DDBJ whole genome shotgun (WGS) entry which is preliminary data.</text>
</comment>
<sequence length="651" mass="69998">MNAALARARVRVAVVGAGPRGTLVVNRLCAFAASKAGALDLEIDVIEPFVPGAGRVWRVDQPWSLLMNTVAAEATVFPSGPPELTGPCVHDWALMVRDGLVNGLPPRCQQFAATVEPQTAVPRAFYGAYLEWAFQYLVRQAWGAARIRVHRGSAVSVTDLPSGGQRLSVSNGIGTVDVDAVVLTQGHYDVGLGPREREKAAAAQELGLIYIPPMSAAEADLSGITAGAPVILNGVGLSFYDYVTLLTTERGGRFRSDAGRLRYEPSGTEPVIYAGSERGVPYPVRADFSPTGEKPYVPRFFTRAAVSALRESAPGVRDFKRDVWPLLAKELGWAFYTVQYPRLHGTEGFEAFSARYAAAPWNSSRMRDLIAEFFPQPGSRWDWDHHTRPAGDRKFRDPAEFGDFAAGYHRAVLYEAAAGATQSPHRAVTAALRRLRELVRLAVCHHGIAGSSYRHDIENWFDGLSKFLVWGPPPVRVEELLALLDAGVVRLIGSRARVELDRDIAAFTAESSMVDHSKVSAHVLIDARLPSTDVRNATDPLVASMLAAGDCRAHVVSDAAEPPGHPVGSLDVTENVFTLVCSNGSAHPRRFAYGVPLRGILGPFGTALPAAAEHCDMIAENACAAATGTVAASSSGAMPHRVDTIRRVSCG</sequence>